<dbReference type="RefSeq" id="WP_109367711.1">
    <property type="nucleotide sequence ID" value="NZ_OOFM01000004.1"/>
</dbReference>
<organism evidence="2 3">
    <name type="scientific">Ochrobactrum soli</name>
    <dbReference type="NCBI Taxonomy" id="2448455"/>
    <lineage>
        <taxon>Bacteria</taxon>
        <taxon>Pseudomonadati</taxon>
        <taxon>Pseudomonadota</taxon>
        <taxon>Alphaproteobacteria</taxon>
        <taxon>Hyphomicrobiales</taxon>
        <taxon>Brucellaceae</taxon>
        <taxon>Brucella/Ochrobactrum group</taxon>
        <taxon>Ochrobactrum</taxon>
    </lineage>
</organism>
<gene>
    <name evidence="2" type="ORF">OHAE_3783</name>
</gene>
<name>A0A2P9HI99_9HYPH</name>
<reference evidence="3" key="1">
    <citation type="submission" date="2017-12" db="EMBL/GenBank/DDBJ databases">
        <authorList>
            <person name="Diaz M."/>
        </authorList>
    </citation>
    <scope>NUCLEOTIDE SEQUENCE [LARGE SCALE GENOMIC DNA]</scope>
    <source>
        <strain evidence="3">FI11154</strain>
    </source>
</reference>
<dbReference type="Pfam" id="PF11860">
    <property type="entry name" value="Muramidase"/>
    <property type="match status" value="1"/>
</dbReference>
<evidence type="ECO:0000313" key="2">
    <source>
        <dbReference type="EMBL" id="SPL63851.1"/>
    </source>
</evidence>
<evidence type="ECO:0000313" key="3">
    <source>
        <dbReference type="Proteomes" id="UP000246073"/>
    </source>
</evidence>
<accession>A0A2P9HI99</accession>
<dbReference type="EMBL" id="OOFM01000004">
    <property type="protein sequence ID" value="SPL63851.1"/>
    <property type="molecule type" value="Genomic_DNA"/>
</dbReference>
<dbReference type="InterPro" id="IPR024408">
    <property type="entry name" value="Muramidase"/>
</dbReference>
<sequence>MFDKQTIDAMTVMAKQAEINPAALLAVAEVESGGRALYDVDGQKEPAIRFEGHYFDRRLSGRIRDYARKNGLSAPEAGKIANPKSQGGRWLLLERAMGLDKKAALESTSWGLGQVMGAHWEWLDFASVDALVAEARGSVAGQVRLMLRFIEKAGLVEVMRACDWRNFARRYNGPAFARNNYDTRMAAAYQRWQKQLDTLKTAA</sequence>
<protein>
    <recommendedName>
        <fullName evidence="1">N-acetylmuramidase domain-containing protein</fullName>
    </recommendedName>
</protein>
<dbReference type="AlphaFoldDB" id="A0A2P9HI99"/>
<feature type="domain" description="N-acetylmuramidase" evidence="1">
    <location>
        <begin position="21"/>
        <end position="193"/>
    </location>
</feature>
<dbReference type="Proteomes" id="UP000246073">
    <property type="component" value="Unassembled WGS sequence"/>
</dbReference>
<proteinExistence type="predicted"/>
<evidence type="ECO:0000259" key="1">
    <source>
        <dbReference type="Pfam" id="PF11860"/>
    </source>
</evidence>